<evidence type="ECO:0000313" key="3">
    <source>
        <dbReference type="Proteomes" id="UP000501534"/>
    </source>
</evidence>
<evidence type="ECO:0000313" key="2">
    <source>
        <dbReference type="EMBL" id="QJR10982.1"/>
    </source>
</evidence>
<dbReference type="Pfam" id="PF03205">
    <property type="entry name" value="MobB"/>
    <property type="match status" value="1"/>
</dbReference>
<dbReference type="InterPro" id="IPR052539">
    <property type="entry name" value="MGD_biosynthesis_adapter"/>
</dbReference>
<dbReference type="SUPFAM" id="SSF52540">
    <property type="entry name" value="P-loop containing nucleoside triphosphate hydrolases"/>
    <property type="match status" value="1"/>
</dbReference>
<gene>
    <name evidence="2" type="primary">mobB</name>
    <name evidence="2" type="ORF">DSM104443_02052</name>
</gene>
<reference evidence="2 3" key="1">
    <citation type="submission" date="2020-04" db="EMBL/GenBank/DDBJ databases">
        <title>Usitatibacter rugosus gen. nov., sp. nov. and Usitatibacter palustris sp. nov., novel members of Usitatibacteraceae fam. nov. within the order Nitrosomonadales isolated from soil.</title>
        <authorList>
            <person name="Huber K.J."/>
            <person name="Neumann-Schaal M."/>
            <person name="Geppert A."/>
            <person name="Luckner M."/>
            <person name="Wanner G."/>
            <person name="Overmann J."/>
        </authorList>
    </citation>
    <scope>NUCLEOTIDE SEQUENCE [LARGE SCALE GENOMIC DNA]</scope>
    <source>
        <strain evidence="2 3">0125_3</strain>
    </source>
</reference>
<dbReference type="KEGG" id="uru:DSM104443_02052"/>
<dbReference type="GO" id="GO:0005525">
    <property type="term" value="F:GTP binding"/>
    <property type="evidence" value="ECO:0007669"/>
    <property type="project" value="InterPro"/>
</dbReference>
<evidence type="ECO:0000259" key="1">
    <source>
        <dbReference type="Pfam" id="PF03205"/>
    </source>
</evidence>
<name>A0A6M4GVB2_9PROT</name>
<dbReference type="AlphaFoldDB" id="A0A6M4GVB2"/>
<dbReference type="EMBL" id="CP053069">
    <property type="protein sequence ID" value="QJR10982.1"/>
    <property type="molecule type" value="Genomic_DNA"/>
</dbReference>
<dbReference type="RefSeq" id="WP_171091927.1">
    <property type="nucleotide sequence ID" value="NZ_CP053069.1"/>
</dbReference>
<dbReference type="PANTHER" id="PTHR40072:SF1">
    <property type="entry name" value="MOLYBDOPTERIN-GUANINE DINUCLEOTIDE BIOSYNTHESIS ADAPTER PROTEIN"/>
    <property type="match status" value="1"/>
</dbReference>
<feature type="domain" description="Molybdopterin-guanine dinucleotide biosynthesis protein B (MobB)" evidence="1">
    <location>
        <begin position="3"/>
        <end position="135"/>
    </location>
</feature>
<accession>A0A6M4GVB2</accession>
<dbReference type="NCBIfam" id="TIGR00176">
    <property type="entry name" value="mobB"/>
    <property type="match status" value="1"/>
</dbReference>
<proteinExistence type="predicted"/>
<protein>
    <submittedName>
        <fullName evidence="2">Molybdopterin-guanine dinucleotide biosynthesis adapter protein</fullName>
    </submittedName>
</protein>
<dbReference type="Gene3D" id="3.40.50.300">
    <property type="entry name" value="P-loop containing nucleotide triphosphate hydrolases"/>
    <property type="match status" value="1"/>
</dbReference>
<dbReference type="PANTHER" id="PTHR40072">
    <property type="entry name" value="MOLYBDOPTERIN-GUANINE DINUCLEOTIDE BIOSYNTHESIS ADAPTER PROTEIN-RELATED"/>
    <property type="match status" value="1"/>
</dbReference>
<organism evidence="2 3">
    <name type="scientific">Usitatibacter rugosus</name>
    <dbReference type="NCBI Taxonomy" id="2732067"/>
    <lineage>
        <taxon>Bacteria</taxon>
        <taxon>Pseudomonadati</taxon>
        <taxon>Pseudomonadota</taxon>
        <taxon>Betaproteobacteria</taxon>
        <taxon>Nitrosomonadales</taxon>
        <taxon>Usitatibacteraceae</taxon>
        <taxon>Usitatibacter</taxon>
    </lineage>
</organism>
<keyword evidence="3" id="KW-1185">Reference proteome</keyword>
<dbReference type="GO" id="GO:0006777">
    <property type="term" value="P:Mo-molybdopterin cofactor biosynthetic process"/>
    <property type="evidence" value="ECO:0007669"/>
    <property type="project" value="InterPro"/>
</dbReference>
<dbReference type="CDD" id="cd03116">
    <property type="entry name" value="MobB"/>
    <property type="match status" value="1"/>
</dbReference>
<dbReference type="InterPro" id="IPR004435">
    <property type="entry name" value="MobB_dom"/>
</dbReference>
<dbReference type="Proteomes" id="UP000501534">
    <property type="component" value="Chromosome"/>
</dbReference>
<dbReference type="InterPro" id="IPR027417">
    <property type="entry name" value="P-loop_NTPase"/>
</dbReference>
<sequence length="172" mass="18895">MKIIGIAGFSGSGKTTLIEKVIPLLVTGGLRVSLVKHAHHEFDVDQPGKDSWRHRHAGCAEVLITSSRRWALMHELRGAAEPSLQEQLKHLAPCDIVIVEGFKHAEMPKIEVHRKLAGAPLLFPEDPDIVAIATDEHLATELPQIALDDAEGVARFLVRHLGLDRARLGVVR</sequence>